<reference evidence="3" key="1">
    <citation type="journal article" date="2019" name="Int. J. Syst. Evol. Microbiol.">
        <title>The Global Catalogue of Microorganisms (GCM) 10K type strain sequencing project: providing services to taxonomists for standard genome sequencing and annotation.</title>
        <authorList>
            <consortium name="The Broad Institute Genomics Platform"/>
            <consortium name="The Broad Institute Genome Sequencing Center for Infectious Disease"/>
            <person name="Wu L."/>
            <person name="Ma J."/>
        </authorList>
    </citation>
    <scope>NUCLEOTIDE SEQUENCE [LARGE SCALE GENOMIC DNA]</scope>
    <source>
        <strain evidence="3">DT92</strain>
    </source>
</reference>
<dbReference type="Pfam" id="PF01979">
    <property type="entry name" value="Amidohydro_1"/>
    <property type="match status" value="1"/>
</dbReference>
<gene>
    <name evidence="2" type="ORF">ACFSJT_11545</name>
</gene>
<dbReference type="PANTHER" id="PTHR43135:SF3">
    <property type="entry name" value="ALPHA-D-RIBOSE 1-METHYLPHOSPHONATE 5-TRIPHOSPHATE DIPHOSPHATASE"/>
    <property type="match status" value="1"/>
</dbReference>
<dbReference type="InterPro" id="IPR006680">
    <property type="entry name" value="Amidohydro-rel"/>
</dbReference>
<dbReference type="PANTHER" id="PTHR43135">
    <property type="entry name" value="ALPHA-D-RIBOSE 1-METHYLPHOSPHONATE 5-TRIPHOSPHATE DIPHOSPHATASE"/>
    <property type="match status" value="1"/>
</dbReference>
<dbReference type="InterPro" id="IPR032466">
    <property type="entry name" value="Metal_Hydrolase"/>
</dbReference>
<protein>
    <submittedName>
        <fullName evidence="2">Amidohydrolase family protein</fullName>
    </submittedName>
</protein>
<organism evidence="2 3">
    <name type="scientific">Aquimarina celericrescens</name>
    <dbReference type="NCBI Taxonomy" id="1964542"/>
    <lineage>
        <taxon>Bacteria</taxon>
        <taxon>Pseudomonadati</taxon>
        <taxon>Bacteroidota</taxon>
        <taxon>Flavobacteriia</taxon>
        <taxon>Flavobacteriales</taxon>
        <taxon>Flavobacteriaceae</taxon>
        <taxon>Aquimarina</taxon>
    </lineage>
</organism>
<dbReference type="Gene3D" id="3.20.20.140">
    <property type="entry name" value="Metal-dependent hydrolases"/>
    <property type="match status" value="1"/>
</dbReference>
<dbReference type="InterPro" id="IPR011059">
    <property type="entry name" value="Metal-dep_hydrolase_composite"/>
</dbReference>
<keyword evidence="3" id="KW-1185">Reference proteome</keyword>
<proteinExistence type="predicted"/>
<sequence>MKKIIVNYPGASPRGIGWKLILISRQVTEHLNLDYRVIIALLIFSYGKISAQQTPAAAQSEAITITGATAHIGNGEVIENSILIFENGKITAIGTSGSASPKGTIIEASGKHVYPGFIAPNSTLGLVEIGAVRATDDDSEMGKYNPHIRSIIAYNAESKIVESMRPNGVLMAQITPRGGTISGTSSIVQLDAWNWEDAAIKTDDGIHLNWPNIFKRGRWWLGEEPGFKPNEKYQTEVAKLEDFIKQSKASIKSGSTTENLPHLALKGIFDGTKTLYVNVGVEKAILDVITFAKDNDIKNVVLVGAWEAYKVADRLKKNTISVLATRTHVTPWLEDEDYDLSYKNAKLLMDAGVLVALQNSGQMERANARNLPFQAGTVAAHGLDKEKALQLITGNSAKILGINDIAGTLEVGKDATLFISVGDALDMRTNQLEKAFIQGRNISLESHQTKLWKRYSNKYSTK</sequence>
<accession>A0ABW5AWP7</accession>
<dbReference type="Proteomes" id="UP001597344">
    <property type="component" value="Unassembled WGS sequence"/>
</dbReference>
<comment type="caution">
    <text evidence="2">The sequence shown here is derived from an EMBL/GenBank/DDBJ whole genome shotgun (WGS) entry which is preliminary data.</text>
</comment>
<evidence type="ECO:0000259" key="1">
    <source>
        <dbReference type="Pfam" id="PF01979"/>
    </source>
</evidence>
<dbReference type="SUPFAM" id="SSF51556">
    <property type="entry name" value="Metallo-dependent hydrolases"/>
    <property type="match status" value="1"/>
</dbReference>
<name>A0ABW5AWP7_9FLAO</name>
<dbReference type="EMBL" id="JBHUHY010000011">
    <property type="protein sequence ID" value="MFD2187424.1"/>
    <property type="molecule type" value="Genomic_DNA"/>
</dbReference>
<dbReference type="RefSeq" id="WP_378320421.1">
    <property type="nucleotide sequence ID" value="NZ_JBHUHY010000011.1"/>
</dbReference>
<dbReference type="SUPFAM" id="SSF51338">
    <property type="entry name" value="Composite domain of metallo-dependent hydrolases"/>
    <property type="match status" value="1"/>
</dbReference>
<feature type="domain" description="Amidohydrolase-related" evidence="1">
    <location>
        <begin position="242"/>
        <end position="420"/>
    </location>
</feature>
<evidence type="ECO:0000313" key="3">
    <source>
        <dbReference type="Proteomes" id="UP001597344"/>
    </source>
</evidence>
<evidence type="ECO:0000313" key="2">
    <source>
        <dbReference type="EMBL" id="MFD2187424.1"/>
    </source>
</evidence>
<dbReference type="InterPro" id="IPR051781">
    <property type="entry name" value="Metallo-dep_Hydrolase"/>
</dbReference>